<proteinExistence type="predicted"/>
<dbReference type="AlphaFoldDB" id="A0A3B0WWL1"/>
<gene>
    <name evidence="1" type="ORF">MNBD_GAMMA11-3392</name>
</gene>
<dbReference type="Pfam" id="PF13689">
    <property type="entry name" value="DUF4154"/>
    <property type="match status" value="1"/>
</dbReference>
<evidence type="ECO:0008006" key="2">
    <source>
        <dbReference type="Google" id="ProtNLM"/>
    </source>
</evidence>
<organism evidence="1">
    <name type="scientific">hydrothermal vent metagenome</name>
    <dbReference type="NCBI Taxonomy" id="652676"/>
    <lineage>
        <taxon>unclassified sequences</taxon>
        <taxon>metagenomes</taxon>
        <taxon>ecological metagenomes</taxon>
    </lineage>
</organism>
<protein>
    <recommendedName>
        <fullName evidence="2">Transmembrane protein</fullName>
    </recommendedName>
</protein>
<evidence type="ECO:0000313" key="1">
    <source>
        <dbReference type="EMBL" id="VAW60415.1"/>
    </source>
</evidence>
<reference evidence="1" key="1">
    <citation type="submission" date="2018-06" db="EMBL/GenBank/DDBJ databases">
        <authorList>
            <person name="Zhirakovskaya E."/>
        </authorList>
    </citation>
    <scope>NUCLEOTIDE SEQUENCE</scope>
</reference>
<dbReference type="InterPro" id="IPR025293">
    <property type="entry name" value="YfiR/HmsC-like"/>
</dbReference>
<accession>A0A3B0WWL1</accession>
<dbReference type="EMBL" id="UOFG01000124">
    <property type="protein sequence ID" value="VAW60415.1"/>
    <property type="molecule type" value="Genomic_DNA"/>
</dbReference>
<name>A0A3B0WWL1_9ZZZZ</name>
<sequence length="179" mass="20683">MHKHNSSLLSTTLTLALTLWSSLAYSEISREYELKAAYLLNFARFIYWPQNAFKNDPDSFYICVYGHNPFGENMDWMSDKKINNRHVKFIYVADFKYAENCHIAYIGKSRKSQYLKVINIYSRKAVLTVSDIEGFSESGGMIGFVRVANKMKFEINVNKSTASGIKYRSQLLEVAETLR</sequence>